<reference evidence="2" key="1">
    <citation type="submission" date="2022-03" db="EMBL/GenBank/DDBJ databases">
        <title>A functionally conserved STORR gene fusion in Papaver species that diverged 16.8 million years ago.</title>
        <authorList>
            <person name="Catania T."/>
        </authorList>
    </citation>
    <scope>NUCLEOTIDE SEQUENCE</scope>
    <source>
        <strain evidence="2">S-191538</strain>
    </source>
</reference>
<keyword evidence="1" id="KW-1133">Transmembrane helix</keyword>
<organism evidence="2 3">
    <name type="scientific">Papaver nudicaule</name>
    <name type="common">Iceland poppy</name>
    <dbReference type="NCBI Taxonomy" id="74823"/>
    <lineage>
        <taxon>Eukaryota</taxon>
        <taxon>Viridiplantae</taxon>
        <taxon>Streptophyta</taxon>
        <taxon>Embryophyta</taxon>
        <taxon>Tracheophyta</taxon>
        <taxon>Spermatophyta</taxon>
        <taxon>Magnoliopsida</taxon>
        <taxon>Ranunculales</taxon>
        <taxon>Papaveraceae</taxon>
        <taxon>Papaveroideae</taxon>
        <taxon>Papaver</taxon>
    </lineage>
</organism>
<feature type="transmembrane region" description="Helical" evidence="1">
    <location>
        <begin position="104"/>
        <end position="123"/>
    </location>
</feature>
<comment type="caution">
    <text evidence="2">The sequence shown here is derived from an EMBL/GenBank/DDBJ whole genome shotgun (WGS) entry which is preliminary data.</text>
</comment>
<sequence length="136" mass="15901">MSWTDFLIQLVAVCVLIVYNSWSTLGKIQLGFFLCAFVLNLCISLIINPKKYEAFDERLELEGEVWEIRRNDRDGWSKKLVEKKKQEIAALEKKYGMLETLYGVSYHLFMLLLLGTCFINVLVQSNKLYSQMYVDL</sequence>
<dbReference type="EMBL" id="JAJJMA010319274">
    <property type="protein sequence ID" value="MCL7049717.1"/>
    <property type="molecule type" value="Genomic_DNA"/>
</dbReference>
<feature type="transmembrane region" description="Helical" evidence="1">
    <location>
        <begin position="6"/>
        <end position="23"/>
    </location>
</feature>
<feature type="transmembrane region" description="Helical" evidence="1">
    <location>
        <begin position="30"/>
        <end position="47"/>
    </location>
</feature>
<dbReference type="AlphaFoldDB" id="A0AA41VY91"/>
<evidence type="ECO:0000313" key="3">
    <source>
        <dbReference type="Proteomes" id="UP001177140"/>
    </source>
</evidence>
<evidence type="ECO:0000256" key="1">
    <source>
        <dbReference type="SAM" id="Phobius"/>
    </source>
</evidence>
<proteinExistence type="predicted"/>
<name>A0AA41VY91_PAPNU</name>
<protein>
    <submittedName>
        <fullName evidence="2">Uncharacterized protein</fullName>
    </submittedName>
</protein>
<evidence type="ECO:0000313" key="2">
    <source>
        <dbReference type="EMBL" id="MCL7049717.1"/>
    </source>
</evidence>
<keyword evidence="1" id="KW-0472">Membrane</keyword>
<accession>A0AA41VY91</accession>
<dbReference type="Proteomes" id="UP001177140">
    <property type="component" value="Unassembled WGS sequence"/>
</dbReference>
<gene>
    <name evidence="2" type="ORF">MKW94_006863</name>
</gene>
<keyword evidence="3" id="KW-1185">Reference proteome</keyword>
<keyword evidence="1" id="KW-0812">Transmembrane</keyword>